<dbReference type="Proteomes" id="UP000231932">
    <property type="component" value="Chromosome"/>
</dbReference>
<sequence>MFDLMGFLGVGNWVAQQIVSLINQFGWAIITMSIITTILSGGSLSVWTASADYIVAVVLNYLKRNLWLQAIAW</sequence>
<feature type="transmembrane region" description="Helical" evidence="6">
    <location>
        <begin position="21"/>
        <end position="39"/>
    </location>
</feature>
<dbReference type="RefSeq" id="WP_100667299.1">
    <property type="nucleotide sequence ID" value="NZ_CP024955.1"/>
</dbReference>
<evidence type="ECO:0000256" key="1">
    <source>
        <dbReference type="ARBA" id="ARBA00004613"/>
    </source>
</evidence>
<proteinExistence type="predicted"/>
<evidence type="ECO:0000256" key="3">
    <source>
        <dbReference type="ARBA" id="ARBA00022529"/>
    </source>
</evidence>
<dbReference type="InterPro" id="IPR009086">
    <property type="entry name" value="Bacteriocin_AS48"/>
</dbReference>
<keyword evidence="2" id="KW-0964">Secreted</keyword>
<protein>
    <submittedName>
        <fullName evidence="7">Bacteriocin uberolysin</fullName>
    </submittedName>
</protein>
<keyword evidence="6" id="KW-0472">Membrane</keyword>
<name>A0A2K8N553_9BACL</name>
<dbReference type="NCBIfam" id="TIGR03651">
    <property type="entry name" value="circ_ocin_uber"/>
    <property type="match status" value="1"/>
</dbReference>
<dbReference type="KEGG" id="kyr:CVV65_05510"/>
<evidence type="ECO:0000313" key="7">
    <source>
        <dbReference type="EMBL" id="ATY84479.1"/>
    </source>
</evidence>
<evidence type="ECO:0000256" key="2">
    <source>
        <dbReference type="ARBA" id="ARBA00022525"/>
    </source>
</evidence>
<evidence type="ECO:0000256" key="6">
    <source>
        <dbReference type="SAM" id="Phobius"/>
    </source>
</evidence>
<dbReference type="AlphaFoldDB" id="A0A2K8N553"/>
<keyword evidence="6" id="KW-1133">Transmembrane helix</keyword>
<evidence type="ECO:0000256" key="4">
    <source>
        <dbReference type="ARBA" id="ARBA00023022"/>
    </source>
</evidence>
<dbReference type="InterPro" id="IPR020038">
    <property type="entry name" value="Circ_bacteriocin"/>
</dbReference>
<evidence type="ECO:0000256" key="5">
    <source>
        <dbReference type="ARBA" id="ARBA00023048"/>
    </source>
</evidence>
<gene>
    <name evidence="7" type="ORF">CVV65_05510</name>
</gene>
<dbReference type="Gene3D" id="1.20.225.10">
    <property type="entry name" value="Bacteriocin AS-48"/>
    <property type="match status" value="1"/>
</dbReference>
<dbReference type="EMBL" id="CP024955">
    <property type="protein sequence ID" value="ATY84479.1"/>
    <property type="molecule type" value="Genomic_DNA"/>
</dbReference>
<keyword evidence="3" id="KW-0929">Antimicrobial</keyword>
<dbReference type="GO" id="GO:0005576">
    <property type="term" value="C:extracellular region"/>
    <property type="evidence" value="ECO:0007669"/>
    <property type="project" value="UniProtKB-SubCell"/>
</dbReference>
<keyword evidence="6" id="KW-0812">Transmembrane</keyword>
<dbReference type="GO" id="GO:0031640">
    <property type="term" value="P:killing of cells of another organism"/>
    <property type="evidence" value="ECO:0007669"/>
    <property type="project" value="UniProtKB-KW"/>
</dbReference>
<keyword evidence="4" id="KW-0044">Antibiotic</keyword>
<reference evidence="8" key="1">
    <citation type="submission" date="2017-11" db="EMBL/GenBank/DDBJ databases">
        <title>Complete Genome Sequence of Kyrpidia sp. Strain EA-1, a thermophilic, hydrogen-oxidizing Bacterium, isolated from the Azores.</title>
        <authorList>
            <person name="Reiner J.E."/>
            <person name="Lapp C.J."/>
            <person name="Bunk B."/>
            <person name="Gescher J."/>
        </authorList>
    </citation>
    <scope>NUCLEOTIDE SEQUENCE [LARGE SCALE GENOMIC DNA]</scope>
    <source>
        <strain evidence="8">EA-1</strain>
    </source>
</reference>
<dbReference type="GO" id="GO:0042742">
    <property type="term" value="P:defense response to bacterium"/>
    <property type="evidence" value="ECO:0007669"/>
    <property type="project" value="UniProtKB-KW"/>
</dbReference>
<accession>A0A2K8N553</accession>
<keyword evidence="8" id="KW-1185">Reference proteome</keyword>
<comment type="subcellular location">
    <subcellularLocation>
        <location evidence="1">Secreted</location>
    </subcellularLocation>
</comment>
<organism evidence="7 8">
    <name type="scientific">Kyrpidia spormannii</name>
    <dbReference type="NCBI Taxonomy" id="2055160"/>
    <lineage>
        <taxon>Bacteria</taxon>
        <taxon>Bacillati</taxon>
        <taxon>Bacillota</taxon>
        <taxon>Bacilli</taxon>
        <taxon>Bacillales</taxon>
        <taxon>Alicyclobacillaceae</taxon>
        <taxon>Kyrpidia</taxon>
    </lineage>
</organism>
<dbReference type="Pfam" id="PF09221">
    <property type="entry name" value="Bacteriocin_IId"/>
    <property type="match status" value="1"/>
</dbReference>
<keyword evidence="5" id="KW-0078">Bacteriocin</keyword>
<evidence type="ECO:0000313" key="8">
    <source>
        <dbReference type="Proteomes" id="UP000231932"/>
    </source>
</evidence>